<dbReference type="OrthoDB" id="297265at2759"/>
<comment type="caution">
    <text evidence="1">The sequence shown here is derived from an EMBL/GenBank/DDBJ whole genome shotgun (WGS) entry which is preliminary data.</text>
</comment>
<keyword evidence="2" id="KW-1185">Reference proteome</keyword>
<sequence length="486" mass="57930">MDLIDDFNSDDDFLQQPANQFIDDDQNEDASCDEPTQTFVNDNLHINEETRKKINIDFKLKLEKFIPKLFSQDQIKNAEIRVIKQILLSLKISDNLIQEQRIKEKQDIKNQNLQNGSKRRIQERNTEEFLIDKLKKHLIGGQKLDITFHDQHYTPLYLCHNPCVIYIKSQYPYQTLDIINQMLRNLNNPQLFEQDKFNEIKKKFGDNCLKLIIQQMQYNHLIIQIPDGSIKFEIKAGNSNQDLDTYKDQIMNVYCQINPEFKKMCSFLNYWAHQRGILGDHALPEFALYCMIIDFFITQSLIPNIFSDQYSLWSKEKLQLKSQIKNIDDCRLSKFNRDDYIIQISQKNGRRVEKIFWLTFPRTKDEIKGVIQLWTKTQEQQYKQVPQFNLGYQISVFFHLWNQADKYKVPLALTNEFQKEGQEIGLIIYNPFIKNQILTPLLQKRSKNEEFKSMNMYQQVRQEFKRAYDLILSGNQVELCDKQQLL</sequence>
<proteinExistence type="predicted"/>
<gene>
    <name evidence="1" type="ORF">PSON_ATCC_30995.1.T0060104</name>
</gene>
<evidence type="ECO:0000313" key="1">
    <source>
        <dbReference type="EMBL" id="CAD8051846.1"/>
    </source>
</evidence>
<dbReference type="EMBL" id="CAJJDN010000006">
    <property type="protein sequence ID" value="CAD8051846.1"/>
    <property type="molecule type" value="Genomic_DNA"/>
</dbReference>
<reference evidence="1" key="1">
    <citation type="submission" date="2021-01" db="EMBL/GenBank/DDBJ databases">
        <authorList>
            <consortium name="Genoscope - CEA"/>
            <person name="William W."/>
        </authorList>
    </citation>
    <scope>NUCLEOTIDE SEQUENCE</scope>
</reference>
<protein>
    <submittedName>
        <fullName evidence="1">Uncharacterized protein</fullName>
    </submittedName>
</protein>
<evidence type="ECO:0000313" key="2">
    <source>
        <dbReference type="Proteomes" id="UP000692954"/>
    </source>
</evidence>
<accession>A0A8S1KFD2</accession>
<dbReference type="AlphaFoldDB" id="A0A8S1KFD2"/>
<dbReference type="Proteomes" id="UP000692954">
    <property type="component" value="Unassembled WGS sequence"/>
</dbReference>
<name>A0A8S1KFD2_9CILI</name>
<organism evidence="1 2">
    <name type="scientific">Paramecium sonneborni</name>
    <dbReference type="NCBI Taxonomy" id="65129"/>
    <lineage>
        <taxon>Eukaryota</taxon>
        <taxon>Sar</taxon>
        <taxon>Alveolata</taxon>
        <taxon>Ciliophora</taxon>
        <taxon>Intramacronucleata</taxon>
        <taxon>Oligohymenophorea</taxon>
        <taxon>Peniculida</taxon>
        <taxon>Parameciidae</taxon>
        <taxon>Paramecium</taxon>
    </lineage>
</organism>